<keyword evidence="2" id="KW-1185">Reference proteome</keyword>
<comment type="caution">
    <text evidence="1">The sequence shown here is derived from an EMBL/GenBank/DDBJ whole genome shotgun (WGS) entry which is preliminary data.</text>
</comment>
<dbReference type="AlphaFoldDB" id="H0R617"/>
<evidence type="ECO:0000313" key="2">
    <source>
        <dbReference type="Proteomes" id="UP000035034"/>
    </source>
</evidence>
<reference evidence="1 2" key="1">
    <citation type="submission" date="2011-12" db="EMBL/GenBank/DDBJ databases">
        <title>Whole genome shotgun sequence of Gordonia effusa NBRC 100432.</title>
        <authorList>
            <person name="Yoshida I."/>
            <person name="Takarada H."/>
            <person name="Hosoyama A."/>
            <person name="Tsuchikane K."/>
            <person name="Katsumata H."/>
            <person name="Yamazaki S."/>
            <person name="Fujita N."/>
        </authorList>
    </citation>
    <scope>NUCLEOTIDE SEQUENCE [LARGE SCALE GENOMIC DNA]</scope>
    <source>
        <strain evidence="1 2">NBRC 100432</strain>
    </source>
</reference>
<organism evidence="1 2">
    <name type="scientific">Gordonia effusa NBRC 100432</name>
    <dbReference type="NCBI Taxonomy" id="1077974"/>
    <lineage>
        <taxon>Bacteria</taxon>
        <taxon>Bacillati</taxon>
        <taxon>Actinomycetota</taxon>
        <taxon>Actinomycetes</taxon>
        <taxon>Mycobacteriales</taxon>
        <taxon>Gordoniaceae</taxon>
        <taxon>Gordonia</taxon>
    </lineage>
</organism>
<dbReference type="STRING" id="1077974.GOEFS_119_00080"/>
<name>H0R617_9ACTN</name>
<sequence>MKAFIVIDDTKTALEVDISTTNPEETLRALVNAPLDITPLGAHLILWSAYRPLIHPEARTNLLANEMVTRAGGFAEARVCGTAIITAHTDDGLIAPLSSAQISELTDLAEQIISTHQTDTPSGNSAVRELLADPRLKHLYDSVRGVSLSYLSSPAALYMCRMIAPKRGIDANPRDMVAALIELASHDPQRPEPQTLTPAALSGV</sequence>
<dbReference type="Proteomes" id="UP000035034">
    <property type="component" value="Unassembled WGS sequence"/>
</dbReference>
<protein>
    <submittedName>
        <fullName evidence="1">Uncharacterized protein</fullName>
    </submittedName>
</protein>
<proteinExistence type="predicted"/>
<gene>
    <name evidence="1" type="ORF">GOEFS_119_00080</name>
</gene>
<evidence type="ECO:0000313" key="1">
    <source>
        <dbReference type="EMBL" id="GAB20518.1"/>
    </source>
</evidence>
<accession>H0R617</accession>
<dbReference type="OrthoDB" id="4384126at2"/>
<dbReference type="RefSeq" id="WP_007319853.1">
    <property type="nucleotide sequence ID" value="NZ_BAEH01000119.1"/>
</dbReference>
<dbReference type="EMBL" id="BAEH01000119">
    <property type="protein sequence ID" value="GAB20518.1"/>
    <property type="molecule type" value="Genomic_DNA"/>
</dbReference>